<accession>A0A9P3GRH1</accession>
<proteinExistence type="predicted"/>
<dbReference type="EMBL" id="BPQB01000118">
    <property type="protein sequence ID" value="GJE99728.1"/>
    <property type="molecule type" value="Genomic_DNA"/>
</dbReference>
<keyword evidence="2" id="KW-1185">Reference proteome</keyword>
<evidence type="ECO:0000313" key="2">
    <source>
        <dbReference type="Proteomes" id="UP000703269"/>
    </source>
</evidence>
<evidence type="ECO:0000313" key="1">
    <source>
        <dbReference type="EMBL" id="GJE99728.1"/>
    </source>
</evidence>
<dbReference type="AlphaFoldDB" id="A0A9P3GRH1"/>
<sequence>MAEYFSSITIVNRDDDPHKWNLVYAHAQDCRWEPRPRWDIKRDESDTFSVHPEGGEGLHGRMGYKATCGEMLEITFECTKDGNKLSIVNGVNHVGTLKFNELGVPLGAALFLLGDSSVARTLPKGTATLQILNSALNSHLKLAPLDQTKDERGSWVTRPRLYIDPFERDYIRLRPDSLGVAKGVVYYTLADNVGYVKVMFTAHHRTGNTVRVESNLDVTADCNAWGDLHGTSTAQSTMP</sequence>
<reference evidence="1 2" key="1">
    <citation type="submission" date="2021-08" db="EMBL/GenBank/DDBJ databases">
        <title>Draft Genome Sequence of Phanerochaete sordida strain YK-624.</title>
        <authorList>
            <person name="Mori T."/>
            <person name="Dohra H."/>
            <person name="Suzuki T."/>
            <person name="Kawagishi H."/>
            <person name="Hirai H."/>
        </authorList>
    </citation>
    <scope>NUCLEOTIDE SEQUENCE [LARGE SCALE GENOMIC DNA]</scope>
    <source>
        <strain evidence="1 2">YK-624</strain>
    </source>
</reference>
<name>A0A9P3GRH1_9APHY</name>
<organism evidence="1 2">
    <name type="scientific">Phanerochaete sordida</name>
    <dbReference type="NCBI Taxonomy" id="48140"/>
    <lineage>
        <taxon>Eukaryota</taxon>
        <taxon>Fungi</taxon>
        <taxon>Dikarya</taxon>
        <taxon>Basidiomycota</taxon>
        <taxon>Agaricomycotina</taxon>
        <taxon>Agaricomycetes</taxon>
        <taxon>Polyporales</taxon>
        <taxon>Phanerochaetaceae</taxon>
        <taxon>Phanerochaete</taxon>
    </lineage>
</organism>
<protein>
    <submittedName>
        <fullName evidence="1">Uncharacterized protein</fullName>
    </submittedName>
</protein>
<comment type="caution">
    <text evidence="1">The sequence shown here is derived from an EMBL/GenBank/DDBJ whole genome shotgun (WGS) entry which is preliminary data.</text>
</comment>
<dbReference type="Proteomes" id="UP000703269">
    <property type="component" value="Unassembled WGS sequence"/>
</dbReference>
<gene>
    <name evidence="1" type="ORF">PsYK624_159990</name>
</gene>